<evidence type="ECO:0000313" key="3">
    <source>
        <dbReference type="Proteomes" id="UP001153269"/>
    </source>
</evidence>
<name>A0A9N7UIW7_PLEPL</name>
<keyword evidence="3" id="KW-1185">Reference proteome</keyword>
<sequence>MSPGHRNTEPSTLSVTSYCGAFTQRDSSPYCPDVNTRAAARSGDQPKHPDPLPRSPSPPGPLSAATPLARPFQRGDVRETRGPSQMSTNIKLQAGVKPLSPVTFSEMQMHFNVKLRGSGSMKKDTGDGFKRECLARASENLANG</sequence>
<gene>
    <name evidence="2" type="ORF">PLEPLA_LOCUS18987</name>
</gene>
<dbReference type="EMBL" id="CADEAL010001295">
    <property type="protein sequence ID" value="CAB1430991.1"/>
    <property type="molecule type" value="Genomic_DNA"/>
</dbReference>
<protein>
    <submittedName>
        <fullName evidence="2">Uncharacterized protein</fullName>
    </submittedName>
</protein>
<dbReference type="Proteomes" id="UP001153269">
    <property type="component" value="Unassembled WGS sequence"/>
</dbReference>
<reference evidence="2" key="1">
    <citation type="submission" date="2020-03" db="EMBL/GenBank/DDBJ databases">
        <authorList>
            <person name="Weist P."/>
        </authorList>
    </citation>
    <scope>NUCLEOTIDE SEQUENCE</scope>
</reference>
<evidence type="ECO:0000313" key="2">
    <source>
        <dbReference type="EMBL" id="CAB1430991.1"/>
    </source>
</evidence>
<feature type="region of interest" description="Disordered" evidence="1">
    <location>
        <begin position="24"/>
        <end position="94"/>
    </location>
</feature>
<organism evidence="2 3">
    <name type="scientific">Pleuronectes platessa</name>
    <name type="common">European plaice</name>
    <dbReference type="NCBI Taxonomy" id="8262"/>
    <lineage>
        <taxon>Eukaryota</taxon>
        <taxon>Metazoa</taxon>
        <taxon>Chordata</taxon>
        <taxon>Craniata</taxon>
        <taxon>Vertebrata</taxon>
        <taxon>Euteleostomi</taxon>
        <taxon>Actinopterygii</taxon>
        <taxon>Neopterygii</taxon>
        <taxon>Teleostei</taxon>
        <taxon>Neoteleostei</taxon>
        <taxon>Acanthomorphata</taxon>
        <taxon>Carangaria</taxon>
        <taxon>Pleuronectiformes</taxon>
        <taxon>Pleuronectoidei</taxon>
        <taxon>Pleuronectidae</taxon>
        <taxon>Pleuronectes</taxon>
    </lineage>
</organism>
<evidence type="ECO:0000256" key="1">
    <source>
        <dbReference type="SAM" id="MobiDB-lite"/>
    </source>
</evidence>
<feature type="compositionally biased region" description="Pro residues" evidence="1">
    <location>
        <begin position="52"/>
        <end position="61"/>
    </location>
</feature>
<accession>A0A9N7UIW7</accession>
<feature type="compositionally biased region" description="Polar residues" evidence="1">
    <location>
        <begin position="82"/>
        <end position="91"/>
    </location>
</feature>
<dbReference type="AlphaFoldDB" id="A0A9N7UIW7"/>
<proteinExistence type="predicted"/>
<comment type="caution">
    <text evidence="2">The sequence shown here is derived from an EMBL/GenBank/DDBJ whole genome shotgun (WGS) entry which is preliminary data.</text>
</comment>